<evidence type="ECO:0000256" key="2">
    <source>
        <dbReference type="ARBA" id="ARBA00022475"/>
    </source>
</evidence>
<dbReference type="InterPro" id="IPR000253">
    <property type="entry name" value="FHA_dom"/>
</dbReference>
<evidence type="ECO:0000256" key="6">
    <source>
        <dbReference type="ARBA" id="ARBA00023136"/>
    </source>
</evidence>
<evidence type="ECO:0000256" key="5">
    <source>
        <dbReference type="ARBA" id="ARBA00022989"/>
    </source>
</evidence>
<feature type="region of interest" description="Disordered" evidence="7">
    <location>
        <begin position="277"/>
        <end position="330"/>
    </location>
</feature>
<dbReference type="GO" id="GO:0005886">
    <property type="term" value="C:plasma membrane"/>
    <property type="evidence" value="ECO:0007669"/>
    <property type="project" value="UniProtKB-SubCell"/>
</dbReference>
<evidence type="ECO:0000256" key="7">
    <source>
        <dbReference type="SAM" id="MobiDB-lite"/>
    </source>
</evidence>
<keyword evidence="4 8" id="KW-0812">Transmembrane</keyword>
<keyword evidence="5 8" id="KW-1133">Transmembrane helix</keyword>
<dbReference type="EMBL" id="CP054038">
    <property type="protein sequence ID" value="QKJ18467.1"/>
    <property type="molecule type" value="Genomic_DNA"/>
</dbReference>
<comment type="subcellular location">
    <subcellularLocation>
        <location evidence="1">Cell membrane</location>
        <topology evidence="1">Multi-pass membrane protein</topology>
    </subcellularLocation>
</comment>
<name>A0A7D4UIH3_9MICO</name>
<evidence type="ECO:0000256" key="1">
    <source>
        <dbReference type="ARBA" id="ARBA00004651"/>
    </source>
</evidence>
<dbReference type="Gene3D" id="2.60.200.20">
    <property type="match status" value="1"/>
</dbReference>
<evidence type="ECO:0000256" key="3">
    <source>
        <dbReference type="ARBA" id="ARBA00022553"/>
    </source>
</evidence>
<dbReference type="InterPro" id="IPR008984">
    <property type="entry name" value="SMAD_FHA_dom_sf"/>
</dbReference>
<keyword evidence="3" id="KW-0597">Phosphoprotein</keyword>
<dbReference type="PROSITE" id="PS50006">
    <property type="entry name" value="FHA_DOMAIN"/>
    <property type="match status" value="1"/>
</dbReference>
<proteinExistence type="predicted"/>
<feature type="compositionally biased region" description="Pro residues" evidence="7">
    <location>
        <begin position="298"/>
        <end position="307"/>
    </location>
</feature>
<organism evidence="10 11">
    <name type="scientific">Microbacterium hominis</name>
    <dbReference type="NCBI Taxonomy" id="162426"/>
    <lineage>
        <taxon>Bacteria</taxon>
        <taxon>Bacillati</taxon>
        <taxon>Actinomycetota</taxon>
        <taxon>Actinomycetes</taxon>
        <taxon>Micrococcales</taxon>
        <taxon>Microbacteriaceae</taxon>
        <taxon>Microbacterium</taxon>
    </lineage>
</organism>
<evidence type="ECO:0000313" key="11">
    <source>
        <dbReference type="Proteomes" id="UP000502498"/>
    </source>
</evidence>
<feature type="domain" description="FHA" evidence="9">
    <location>
        <begin position="355"/>
        <end position="410"/>
    </location>
</feature>
<feature type="transmembrane region" description="Helical" evidence="8">
    <location>
        <begin position="137"/>
        <end position="160"/>
    </location>
</feature>
<gene>
    <name evidence="10" type="ORF">HQM25_03055</name>
</gene>
<dbReference type="AlphaFoldDB" id="A0A7D4UIH3"/>
<evidence type="ECO:0000256" key="8">
    <source>
        <dbReference type="SAM" id="Phobius"/>
    </source>
</evidence>
<dbReference type="RefSeq" id="WP_172988909.1">
    <property type="nucleotide sequence ID" value="NZ_CP054038.1"/>
</dbReference>
<dbReference type="PANTHER" id="PTHR36115">
    <property type="entry name" value="PROLINE-RICH ANTIGEN HOMOLOG-RELATED"/>
    <property type="match status" value="1"/>
</dbReference>
<evidence type="ECO:0000256" key="4">
    <source>
        <dbReference type="ARBA" id="ARBA00022692"/>
    </source>
</evidence>
<dbReference type="CDD" id="cd00060">
    <property type="entry name" value="FHA"/>
    <property type="match status" value="1"/>
</dbReference>
<dbReference type="Pfam" id="PF06271">
    <property type="entry name" value="RDD"/>
    <property type="match status" value="1"/>
</dbReference>
<evidence type="ECO:0000313" key="10">
    <source>
        <dbReference type="EMBL" id="QKJ18467.1"/>
    </source>
</evidence>
<dbReference type="Proteomes" id="UP000502498">
    <property type="component" value="Chromosome"/>
</dbReference>
<feature type="transmembrane region" description="Helical" evidence="8">
    <location>
        <begin position="51"/>
        <end position="73"/>
    </location>
</feature>
<keyword evidence="6 8" id="KW-0472">Membrane</keyword>
<keyword evidence="2" id="KW-1003">Cell membrane</keyword>
<feature type="transmembrane region" description="Helical" evidence="8">
    <location>
        <begin position="79"/>
        <end position="102"/>
    </location>
</feature>
<reference evidence="10 11" key="1">
    <citation type="submission" date="2020-05" db="EMBL/GenBank/DDBJ databases">
        <title>Strain PA2F3 complete genome.</title>
        <authorList>
            <person name="Kim Y.-S."/>
            <person name="Kim S.-J."/>
            <person name="Jung H.-k."/>
            <person name="Kim S.-E."/>
            <person name="Kim K.-H."/>
        </authorList>
    </citation>
    <scope>NUCLEOTIDE SEQUENCE [LARGE SCALE GENOMIC DNA]</scope>
    <source>
        <strain evidence="10 11">PA2F3</strain>
    </source>
</reference>
<sequence>MTDRPFSAAPAPADAAVAPAAEGLDPVASARLGLVPAATGHRAVAFAIDAAIWLLLSAPVVIGTVLLAMAAAVGDPVSILGAVLVFAGTAMTTTFVIIQLVTHGLRGVTAGKAAMRLRSIRLDDLGRPGFWRIVLRALVLSASCLVPLVGPALLFLSYGIDPQRRGRSILDRIAGIWLIDARAGLDPFDAKALRHARRAMRGKPASEEDLPSLATGAAAESALRIADARSRAGVVGPGGTGAQWAPVAGASSLADVIARVPGAQRTVDAAPAASGGAASFAPAAAPAPVPAPAAAAPAPTPAAPAPAPAVAATPAPAPAPAPAAATPAAQRLATRRAQVAVRFDDGSLVRVPSFALIGRDPESASGESVDARVSLDDPERLMSKTHAAFGQSAEGVWVSDRGSRNGTQLHSPGGDVVDVPTQERMLVPTGWRVQLGGRSFEVVARGSDS</sequence>
<dbReference type="InterPro" id="IPR010432">
    <property type="entry name" value="RDD"/>
</dbReference>
<dbReference type="PANTHER" id="PTHR36115:SF6">
    <property type="entry name" value="PROLINE-RICH ANTIGEN HOMOLOG"/>
    <property type="match status" value="1"/>
</dbReference>
<protein>
    <submittedName>
        <fullName evidence="10">RDD family protein</fullName>
    </submittedName>
</protein>
<accession>A0A7D4UIH3</accession>
<evidence type="ECO:0000259" key="9">
    <source>
        <dbReference type="PROSITE" id="PS50006"/>
    </source>
</evidence>
<dbReference type="InterPro" id="IPR051791">
    <property type="entry name" value="Pra-immunoreactive"/>
</dbReference>
<dbReference type="SUPFAM" id="SSF49879">
    <property type="entry name" value="SMAD/FHA domain"/>
    <property type="match status" value="1"/>
</dbReference>